<evidence type="ECO:0000313" key="7">
    <source>
        <dbReference type="Proteomes" id="UP000594454"/>
    </source>
</evidence>
<dbReference type="OrthoDB" id="6359065at2759"/>
<feature type="domain" description="Spaetzle" evidence="5">
    <location>
        <begin position="75"/>
        <end position="165"/>
    </location>
</feature>
<keyword evidence="3" id="KW-0325">Glycoprotein</keyword>
<protein>
    <recommendedName>
        <fullName evidence="5">Spaetzle domain-containing protein</fullName>
    </recommendedName>
</protein>
<proteinExistence type="predicted"/>
<feature type="chain" id="PRO_5030638364" description="Spaetzle domain-containing protein" evidence="4">
    <location>
        <begin position="18"/>
        <end position="169"/>
    </location>
</feature>
<dbReference type="InterPro" id="IPR029034">
    <property type="entry name" value="Cystine-knot_cytokine"/>
</dbReference>
<dbReference type="InParanoid" id="A0A7R8V1F2"/>
<dbReference type="InterPro" id="IPR052444">
    <property type="entry name" value="Spz/Toll_ligand-like"/>
</dbReference>
<dbReference type="GO" id="GO:0045087">
    <property type="term" value="P:innate immune response"/>
    <property type="evidence" value="ECO:0007669"/>
    <property type="project" value="TreeGrafter"/>
</dbReference>
<dbReference type="Gene3D" id="2.10.90.10">
    <property type="entry name" value="Cystine-knot cytokines"/>
    <property type="match status" value="1"/>
</dbReference>
<dbReference type="InterPro" id="IPR032104">
    <property type="entry name" value="Spaetzle"/>
</dbReference>
<dbReference type="AlphaFoldDB" id="A0A7R8V1F2"/>
<dbReference type="GO" id="GO:0008083">
    <property type="term" value="F:growth factor activity"/>
    <property type="evidence" value="ECO:0007669"/>
    <property type="project" value="TreeGrafter"/>
</dbReference>
<evidence type="ECO:0000259" key="5">
    <source>
        <dbReference type="Pfam" id="PF16077"/>
    </source>
</evidence>
<name>A0A7R8V1F2_HERIL</name>
<evidence type="ECO:0000256" key="2">
    <source>
        <dbReference type="ARBA" id="ARBA00023157"/>
    </source>
</evidence>
<evidence type="ECO:0000313" key="6">
    <source>
        <dbReference type="EMBL" id="CAD7091070.1"/>
    </source>
</evidence>
<evidence type="ECO:0000256" key="3">
    <source>
        <dbReference type="ARBA" id="ARBA00023180"/>
    </source>
</evidence>
<reference evidence="6 7" key="1">
    <citation type="submission" date="2020-11" db="EMBL/GenBank/DDBJ databases">
        <authorList>
            <person name="Wallbank WR R."/>
            <person name="Pardo Diaz C."/>
            <person name="Kozak K."/>
            <person name="Martin S."/>
            <person name="Jiggins C."/>
            <person name="Moest M."/>
            <person name="Warren A I."/>
            <person name="Generalovic N T."/>
            <person name="Byers J.R.P. K."/>
            <person name="Montejo-Kovacevich G."/>
            <person name="Yen C E."/>
        </authorList>
    </citation>
    <scope>NUCLEOTIDE SEQUENCE [LARGE SCALE GENOMIC DNA]</scope>
</reference>
<dbReference type="GO" id="GO:0005615">
    <property type="term" value="C:extracellular space"/>
    <property type="evidence" value="ECO:0007669"/>
    <property type="project" value="UniProtKB-ARBA"/>
</dbReference>
<sequence length="169" mass="19354">MWSRVLSYLCLLVIVNAENPGCIANVTDVFCEKDADYPEAELNQILGLKPSDYMLAFGEDFVPEIVRTETIEAPLCVGFVRLIYPQKGKSANGAWHSIVNHEPYNQGIRIEECLHLDRACSATDDFPNHYVAKCEQEYAYRPLFAWKEKKITKVPFQIPVSCKCKFWQT</sequence>
<feature type="signal peptide" evidence="4">
    <location>
        <begin position="1"/>
        <end position="17"/>
    </location>
</feature>
<dbReference type="Pfam" id="PF16077">
    <property type="entry name" value="Spaetzle"/>
    <property type="match status" value="1"/>
</dbReference>
<dbReference type="EMBL" id="LR899013">
    <property type="protein sequence ID" value="CAD7091070.1"/>
    <property type="molecule type" value="Genomic_DNA"/>
</dbReference>
<evidence type="ECO:0000256" key="4">
    <source>
        <dbReference type="SAM" id="SignalP"/>
    </source>
</evidence>
<dbReference type="PANTHER" id="PTHR23199:SF12">
    <property type="entry name" value="NEUROTROPHIN 1-RELATED"/>
    <property type="match status" value="1"/>
</dbReference>
<dbReference type="PANTHER" id="PTHR23199">
    <property type="entry name" value="NEUROTROPHIN 1-RELATED"/>
    <property type="match status" value="1"/>
</dbReference>
<dbReference type="GO" id="GO:0021556">
    <property type="term" value="P:central nervous system formation"/>
    <property type="evidence" value="ECO:0007669"/>
    <property type="project" value="TreeGrafter"/>
</dbReference>
<keyword evidence="2" id="KW-1015">Disulfide bond</keyword>
<gene>
    <name evidence="6" type="ORF">HERILL_LOCUS13515</name>
</gene>
<keyword evidence="7" id="KW-1185">Reference proteome</keyword>
<evidence type="ECO:0000256" key="1">
    <source>
        <dbReference type="ARBA" id="ARBA00022729"/>
    </source>
</evidence>
<accession>A0A7R8V1F2</accession>
<organism evidence="6 7">
    <name type="scientific">Hermetia illucens</name>
    <name type="common">Black soldier fly</name>
    <dbReference type="NCBI Taxonomy" id="343691"/>
    <lineage>
        <taxon>Eukaryota</taxon>
        <taxon>Metazoa</taxon>
        <taxon>Ecdysozoa</taxon>
        <taxon>Arthropoda</taxon>
        <taxon>Hexapoda</taxon>
        <taxon>Insecta</taxon>
        <taxon>Pterygota</taxon>
        <taxon>Neoptera</taxon>
        <taxon>Endopterygota</taxon>
        <taxon>Diptera</taxon>
        <taxon>Brachycera</taxon>
        <taxon>Stratiomyomorpha</taxon>
        <taxon>Stratiomyidae</taxon>
        <taxon>Hermetiinae</taxon>
        <taxon>Hermetia</taxon>
    </lineage>
</organism>
<dbReference type="Proteomes" id="UP000594454">
    <property type="component" value="Chromosome 5"/>
</dbReference>
<dbReference type="SUPFAM" id="SSF57501">
    <property type="entry name" value="Cystine-knot cytokines"/>
    <property type="match status" value="1"/>
</dbReference>
<keyword evidence="1 4" id="KW-0732">Signal</keyword>
<dbReference type="GO" id="GO:0005121">
    <property type="term" value="F:Toll binding"/>
    <property type="evidence" value="ECO:0007669"/>
    <property type="project" value="TreeGrafter"/>
</dbReference>